<accession>A0ABV8CP43</accession>
<evidence type="ECO:0000256" key="6">
    <source>
        <dbReference type="ARBA" id="ARBA00038076"/>
    </source>
</evidence>
<evidence type="ECO:0000256" key="1">
    <source>
        <dbReference type="ARBA" id="ARBA00004651"/>
    </source>
</evidence>
<keyword evidence="4 7" id="KW-1133">Transmembrane helix</keyword>
<dbReference type="Pfam" id="PF12704">
    <property type="entry name" value="MacB_PCD"/>
    <property type="match status" value="1"/>
</dbReference>
<evidence type="ECO:0000256" key="5">
    <source>
        <dbReference type="ARBA" id="ARBA00023136"/>
    </source>
</evidence>
<feature type="transmembrane region" description="Helical" evidence="7">
    <location>
        <begin position="270"/>
        <end position="298"/>
    </location>
</feature>
<dbReference type="EMBL" id="JBHSAF010000014">
    <property type="protein sequence ID" value="MFC3913981.1"/>
    <property type="molecule type" value="Genomic_DNA"/>
</dbReference>
<keyword evidence="5 7" id="KW-0472">Membrane</keyword>
<protein>
    <submittedName>
        <fullName evidence="10">ABC transporter permease</fullName>
    </submittedName>
</protein>
<feature type="domain" description="MacB-like periplasmic core" evidence="9">
    <location>
        <begin position="25"/>
        <end position="216"/>
    </location>
</feature>
<dbReference type="RefSeq" id="WP_377152395.1">
    <property type="nucleotide sequence ID" value="NZ_JBHSAF010000014.1"/>
</dbReference>
<evidence type="ECO:0000259" key="8">
    <source>
        <dbReference type="Pfam" id="PF02687"/>
    </source>
</evidence>
<evidence type="ECO:0000259" key="9">
    <source>
        <dbReference type="Pfam" id="PF12704"/>
    </source>
</evidence>
<dbReference type="PANTHER" id="PTHR30572">
    <property type="entry name" value="MEMBRANE COMPONENT OF TRANSPORTER-RELATED"/>
    <property type="match status" value="1"/>
</dbReference>
<keyword evidence="3 7" id="KW-0812">Transmembrane</keyword>
<dbReference type="Pfam" id="PF02687">
    <property type="entry name" value="FtsX"/>
    <property type="match status" value="1"/>
</dbReference>
<evidence type="ECO:0000313" key="10">
    <source>
        <dbReference type="EMBL" id="MFC3913981.1"/>
    </source>
</evidence>
<dbReference type="Proteomes" id="UP001595692">
    <property type="component" value="Unassembled WGS sequence"/>
</dbReference>
<comment type="caution">
    <text evidence="10">The sequence shown here is derived from an EMBL/GenBank/DDBJ whole genome shotgun (WGS) entry which is preliminary data.</text>
</comment>
<evidence type="ECO:0000256" key="3">
    <source>
        <dbReference type="ARBA" id="ARBA00022692"/>
    </source>
</evidence>
<evidence type="ECO:0000256" key="2">
    <source>
        <dbReference type="ARBA" id="ARBA00022475"/>
    </source>
</evidence>
<evidence type="ECO:0000256" key="7">
    <source>
        <dbReference type="SAM" id="Phobius"/>
    </source>
</evidence>
<evidence type="ECO:0000256" key="4">
    <source>
        <dbReference type="ARBA" id="ARBA00022989"/>
    </source>
</evidence>
<feature type="transmembrane region" description="Helical" evidence="7">
    <location>
        <begin position="324"/>
        <end position="348"/>
    </location>
</feature>
<name>A0ABV8CP43_9GAMM</name>
<evidence type="ECO:0000313" key="11">
    <source>
        <dbReference type="Proteomes" id="UP001595692"/>
    </source>
</evidence>
<dbReference type="InterPro" id="IPR050250">
    <property type="entry name" value="Macrolide_Exporter_MacB"/>
</dbReference>
<keyword evidence="11" id="KW-1185">Reference proteome</keyword>
<reference evidence="11" key="1">
    <citation type="journal article" date="2019" name="Int. J. Syst. Evol. Microbiol.">
        <title>The Global Catalogue of Microorganisms (GCM) 10K type strain sequencing project: providing services to taxonomists for standard genome sequencing and annotation.</title>
        <authorList>
            <consortium name="The Broad Institute Genomics Platform"/>
            <consortium name="The Broad Institute Genome Sequencing Center for Infectious Disease"/>
            <person name="Wu L."/>
            <person name="Ma J."/>
        </authorList>
    </citation>
    <scope>NUCLEOTIDE SEQUENCE [LARGE SCALE GENOMIC DNA]</scope>
    <source>
        <strain evidence="11">CCUG 54939</strain>
    </source>
</reference>
<sequence>MSYRDTLLFCLLALGRQRGRLTTLLLAMALAVSSVLVMTALGEGARGFVAAEFTHLGKDLLVMFPGRKETTGGMPPITGNTLRDITLDDMAYLQQRIPHLRLVPLVMGFAEARHGARLRQTMLLGASNDMRHTHQLTLLQGHWLPEDASQDASVCLLGKTVASALFQRPEQAVGQWVRFDNRRFRVVGLFSSQSSNLGMEFNEAALVPVAAAQRLFNVEGLFRLLIQPLAGQPLPGLIRQLELRMQERHQGVLDVTVLRRDAMLQSVNRILATLSLCVAGIGAISLLVAGIMMMNLALISTHQRRGEIGLLQALGANRALIRRLFLTEALLLGGAGAWLGIVLGYLLVLGGRLLWPSLPLQIPLLTTLLAGGGALITALLFSWLPARQAAQQDPVTSLHSASP</sequence>
<dbReference type="InterPro" id="IPR025857">
    <property type="entry name" value="MacB_PCD"/>
</dbReference>
<organism evidence="10 11">
    <name type="scientific">Pseudaeromonas sharmana</name>
    <dbReference type="NCBI Taxonomy" id="328412"/>
    <lineage>
        <taxon>Bacteria</taxon>
        <taxon>Pseudomonadati</taxon>
        <taxon>Pseudomonadota</taxon>
        <taxon>Gammaproteobacteria</taxon>
        <taxon>Aeromonadales</taxon>
        <taxon>Aeromonadaceae</taxon>
        <taxon>Pseudaeromonas</taxon>
    </lineage>
</organism>
<comment type="subcellular location">
    <subcellularLocation>
        <location evidence="1">Cell membrane</location>
        <topology evidence="1">Multi-pass membrane protein</topology>
    </subcellularLocation>
</comment>
<comment type="similarity">
    <text evidence="6">Belongs to the ABC-4 integral membrane protein family.</text>
</comment>
<gene>
    <name evidence="10" type="ORF">ACFOSS_10950</name>
</gene>
<feature type="transmembrane region" description="Helical" evidence="7">
    <location>
        <begin position="21"/>
        <end position="41"/>
    </location>
</feature>
<feature type="domain" description="ABC3 transporter permease C-terminal" evidence="8">
    <location>
        <begin position="281"/>
        <end position="394"/>
    </location>
</feature>
<proteinExistence type="inferred from homology"/>
<dbReference type="InterPro" id="IPR003838">
    <property type="entry name" value="ABC3_permease_C"/>
</dbReference>
<keyword evidence="2" id="KW-1003">Cell membrane</keyword>
<dbReference type="PANTHER" id="PTHR30572:SF4">
    <property type="entry name" value="ABC TRANSPORTER PERMEASE YTRF"/>
    <property type="match status" value="1"/>
</dbReference>
<feature type="transmembrane region" description="Helical" evidence="7">
    <location>
        <begin position="360"/>
        <end position="384"/>
    </location>
</feature>